<accession>A0AAN9KWQ0</accession>
<evidence type="ECO:0000256" key="3">
    <source>
        <dbReference type="ARBA" id="ARBA00033330"/>
    </source>
</evidence>
<feature type="region of interest" description="Disordered" evidence="4">
    <location>
        <begin position="181"/>
        <end position="202"/>
    </location>
</feature>
<comment type="similarity">
    <text evidence="1">Belongs to the SNAPIN family.</text>
</comment>
<evidence type="ECO:0000313" key="5">
    <source>
        <dbReference type="EMBL" id="KAK7324386.1"/>
    </source>
</evidence>
<proteinExistence type="inferred from homology"/>
<sequence>MTVKKDSEQEENLLEIFLSTIICGMSVYDKEKDHIVHPRTIVAHPTQESPCEVVQARMLECFVPTQDVSSSSPPTYYYSSHFFHPGCGQSGEEPSYGAGGVGTSYVTPSLYHPPMTYQQLFSRKLRLRTHLTMAFGRLEETHITLLNIEDVVTASLPWKKPPKLNQTTMETEQNDGVVVQTEPSCSHASENGSEANDADDPLRQSSDVLAKGLSSMLSSVIKDFDFRAQQTLESQEHLSSAIDRLTGELDQLLEDAPLPFIMQHAAKISSVRRRVSSLNSLLKSIQSRIDNIDRMLSIGTTHEKTTTEASG</sequence>
<dbReference type="Proteomes" id="UP001367508">
    <property type="component" value="Unassembled WGS sequence"/>
</dbReference>
<dbReference type="GO" id="GO:0008333">
    <property type="term" value="P:endosome to lysosome transport"/>
    <property type="evidence" value="ECO:0007669"/>
    <property type="project" value="TreeGrafter"/>
</dbReference>
<evidence type="ECO:0000256" key="4">
    <source>
        <dbReference type="SAM" id="MobiDB-lite"/>
    </source>
</evidence>
<dbReference type="GO" id="GO:0031083">
    <property type="term" value="C:BLOC-1 complex"/>
    <property type="evidence" value="ECO:0007669"/>
    <property type="project" value="InterPro"/>
</dbReference>
<dbReference type="GO" id="GO:0032418">
    <property type="term" value="P:lysosome localization"/>
    <property type="evidence" value="ECO:0007669"/>
    <property type="project" value="TreeGrafter"/>
</dbReference>
<dbReference type="EMBL" id="JAYMYQ010000006">
    <property type="protein sequence ID" value="KAK7324386.1"/>
    <property type="molecule type" value="Genomic_DNA"/>
</dbReference>
<comment type="caution">
    <text evidence="5">The sequence shown here is derived from an EMBL/GenBank/DDBJ whole genome shotgun (WGS) entry which is preliminary data.</text>
</comment>
<reference evidence="5 6" key="1">
    <citation type="submission" date="2024-01" db="EMBL/GenBank/DDBJ databases">
        <title>The genomes of 5 underutilized Papilionoideae crops provide insights into root nodulation and disease resistanc.</title>
        <authorList>
            <person name="Jiang F."/>
        </authorList>
    </citation>
    <scope>NUCLEOTIDE SEQUENCE [LARGE SCALE GENOMIC DNA]</scope>
    <source>
        <strain evidence="5">LVBAO_FW01</strain>
        <tissue evidence="5">Leaves</tissue>
    </source>
</reference>
<dbReference type="GO" id="GO:0000149">
    <property type="term" value="F:SNARE binding"/>
    <property type="evidence" value="ECO:0007669"/>
    <property type="project" value="TreeGrafter"/>
</dbReference>
<dbReference type="GO" id="GO:0007040">
    <property type="term" value="P:lysosome organization"/>
    <property type="evidence" value="ECO:0007669"/>
    <property type="project" value="TreeGrafter"/>
</dbReference>
<evidence type="ECO:0000256" key="2">
    <source>
        <dbReference type="ARBA" id="ARBA00023054"/>
    </source>
</evidence>
<dbReference type="Pfam" id="PF14712">
    <property type="entry name" value="Snapin_Pallidin"/>
    <property type="match status" value="1"/>
</dbReference>
<dbReference type="PANTHER" id="PTHR31305">
    <property type="entry name" value="SNARE-ASSOCIATED PROTEIN SNAPIN"/>
    <property type="match status" value="1"/>
</dbReference>
<dbReference type="InterPro" id="IPR017246">
    <property type="entry name" value="Snapin"/>
</dbReference>
<name>A0AAN9KWQ0_CANGL</name>
<evidence type="ECO:0000256" key="1">
    <source>
        <dbReference type="ARBA" id="ARBA00006111"/>
    </source>
</evidence>
<protein>
    <recommendedName>
        <fullName evidence="3">Biogenesis of lysosome-related organelles complex 1 subunit 7</fullName>
    </recommendedName>
</protein>
<keyword evidence="6" id="KW-1185">Reference proteome</keyword>
<gene>
    <name evidence="5" type="ORF">VNO77_27921</name>
</gene>
<dbReference type="AlphaFoldDB" id="A0AAN9KWQ0"/>
<keyword evidence="2" id="KW-0175">Coiled coil</keyword>
<feature type="compositionally biased region" description="Polar residues" evidence="4">
    <location>
        <begin position="181"/>
        <end position="194"/>
    </location>
</feature>
<organism evidence="5 6">
    <name type="scientific">Canavalia gladiata</name>
    <name type="common">Sword bean</name>
    <name type="synonym">Dolichos gladiatus</name>
    <dbReference type="NCBI Taxonomy" id="3824"/>
    <lineage>
        <taxon>Eukaryota</taxon>
        <taxon>Viridiplantae</taxon>
        <taxon>Streptophyta</taxon>
        <taxon>Embryophyta</taxon>
        <taxon>Tracheophyta</taxon>
        <taxon>Spermatophyta</taxon>
        <taxon>Magnoliopsida</taxon>
        <taxon>eudicotyledons</taxon>
        <taxon>Gunneridae</taxon>
        <taxon>Pentapetalae</taxon>
        <taxon>rosids</taxon>
        <taxon>fabids</taxon>
        <taxon>Fabales</taxon>
        <taxon>Fabaceae</taxon>
        <taxon>Papilionoideae</taxon>
        <taxon>50 kb inversion clade</taxon>
        <taxon>NPAAA clade</taxon>
        <taxon>indigoferoid/millettioid clade</taxon>
        <taxon>Phaseoleae</taxon>
        <taxon>Canavalia</taxon>
    </lineage>
</organism>
<dbReference type="GO" id="GO:0006886">
    <property type="term" value="P:intracellular protein transport"/>
    <property type="evidence" value="ECO:0007669"/>
    <property type="project" value="InterPro"/>
</dbReference>
<dbReference type="GO" id="GO:0099078">
    <property type="term" value="C:BORC complex"/>
    <property type="evidence" value="ECO:0007669"/>
    <property type="project" value="TreeGrafter"/>
</dbReference>
<dbReference type="InterPro" id="IPR028119">
    <property type="entry name" value="Snapin/Pallidin/Snn1"/>
</dbReference>
<evidence type="ECO:0000313" key="6">
    <source>
        <dbReference type="Proteomes" id="UP001367508"/>
    </source>
</evidence>
<dbReference type="PANTHER" id="PTHR31305:SF2">
    <property type="entry name" value="SNARE-ASSOCIATED PROTEIN SNAPIN"/>
    <property type="match status" value="1"/>
</dbReference>